<organism evidence="1 2">
    <name type="scientific">Aureobasidium melanogenum</name>
    <name type="common">Aureobasidium pullulans var. melanogenum</name>
    <dbReference type="NCBI Taxonomy" id="46634"/>
    <lineage>
        <taxon>Eukaryota</taxon>
        <taxon>Fungi</taxon>
        <taxon>Dikarya</taxon>
        <taxon>Ascomycota</taxon>
        <taxon>Pezizomycotina</taxon>
        <taxon>Dothideomycetes</taxon>
        <taxon>Dothideomycetidae</taxon>
        <taxon>Dothideales</taxon>
        <taxon>Saccotheciaceae</taxon>
        <taxon>Aureobasidium</taxon>
    </lineage>
</organism>
<gene>
    <name evidence="1" type="ORF">KCV03_g5257</name>
</gene>
<dbReference type="OrthoDB" id="3940638at2759"/>
<dbReference type="EMBL" id="JAHFYH010000034">
    <property type="protein sequence ID" value="KAH0221099.1"/>
    <property type="molecule type" value="Genomic_DNA"/>
</dbReference>
<comment type="caution">
    <text evidence="1">The sequence shown here is derived from an EMBL/GenBank/DDBJ whole genome shotgun (WGS) entry which is preliminary data.</text>
</comment>
<evidence type="ECO:0000313" key="2">
    <source>
        <dbReference type="Proteomes" id="UP000767238"/>
    </source>
</evidence>
<dbReference type="Proteomes" id="UP000767238">
    <property type="component" value="Unassembled WGS sequence"/>
</dbReference>
<evidence type="ECO:0000313" key="1">
    <source>
        <dbReference type="EMBL" id="KAH0221099.1"/>
    </source>
</evidence>
<reference evidence="1" key="2">
    <citation type="submission" date="2021-08" db="EMBL/GenBank/DDBJ databases">
        <authorList>
            <person name="Gostincar C."/>
            <person name="Sun X."/>
            <person name="Song Z."/>
            <person name="Gunde-Cimerman N."/>
        </authorList>
    </citation>
    <scope>NUCLEOTIDE SEQUENCE</scope>
    <source>
        <strain evidence="1">EXF-8016</strain>
    </source>
</reference>
<sequence>MRCTAIIFATFGTAVMGENIFQSLFSVATSDIASVYGDVTSKINPTTDTQASIATELSSLGSQYSSLTSVTATATGSALQSLSSDISSLASRASDLESSASVLAATATGSVSTVTSEGSCMQTVFPAAAGLAGAFAAIAAAL</sequence>
<reference evidence="1" key="1">
    <citation type="journal article" date="2021" name="J Fungi (Basel)">
        <title>Virulence traits and population genomics of the black yeast Aureobasidium melanogenum.</title>
        <authorList>
            <person name="Cernosa A."/>
            <person name="Sun X."/>
            <person name="Gostincar C."/>
            <person name="Fang C."/>
            <person name="Gunde-Cimerman N."/>
            <person name="Song Z."/>
        </authorList>
    </citation>
    <scope>NUCLEOTIDE SEQUENCE</scope>
    <source>
        <strain evidence="1">EXF-8016</strain>
    </source>
</reference>
<name>A0A9P8GES9_AURME</name>
<dbReference type="AlphaFoldDB" id="A0A9P8GES9"/>
<accession>A0A9P8GES9</accession>
<protein>
    <submittedName>
        <fullName evidence="1">Uncharacterized protein</fullName>
    </submittedName>
</protein>
<proteinExistence type="predicted"/>
<feature type="non-terminal residue" evidence="1">
    <location>
        <position position="142"/>
    </location>
</feature>